<comment type="subcellular location">
    <subcellularLocation>
        <location evidence="1">Cell outer membrane</location>
    </subcellularLocation>
</comment>
<proteinExistence type="predicted"/>
<accession>A0A9X1MUM9</accession>
<dbReference type="InterPro" id="IPR036737">
    <property type="entry name" value="OmpA-like_sf"/>
</dbReference>
<feature type="domain" description="OmpA-like" evidence="5">
    <location>
        <begin position="127"/>
        <end position="254"/>
    </location>
</feature>
<keyword evidence="3" id="KW-0998">Cell outer membrane</keyword>
<keyword evidence="7" id="KW-1185">Reference proteome</keyword>
<dbReference type="SUPFAM" id="SSF103088">
    <property type="entry name" value="OmpA-like"/>
    <property type="match status" value="1"/>
</dbReference>
<dbReference type="InterPro" id="IPR050330">
    <property type="entry name" value="Bact_OuterMem_StrucFunc"/>
</dbReference>
<dbReference type="EMBL" id="JAJNAG010000004">
    <property type="protein sequence ID" value="MCD1125057.1"/>
    <property type="molecule type" value="Genomic_DNA"/>
</dbReference>
<evidence type="ECO:0000256" key="2">
    <source>
        <dbReference type="ARBA" id="ARBA00023136"/>
    </source>
</evidence>
<evidence type="ECO:0000259" key="5">
    <source>
        <dbReference type="PROSITE" id="PS51123"/>
    </source>
</evidence>
<dbReference type="PRINTS" id="PR01021">
    <property type="entry name" value="OMPADOMAIN"/>
</dbReference>
<organism evidence="6 7">
    <name type="scientific">Limnobaculum eriocheiris</name>
    <dbReference type="NCBI Taxonomy" id="2897391"/>
    <lineage>
        <taxon>Bacteria</taxon>
        <taxon>Pseudomonadati</taxon>
        <taxon>Pseudomonadota</taxon>
        <taxon>Gammaproteobacteria</taxon>
        <taxon>Enterobacterales</taxon>
        <taxon>Budviciaceae</taxon>
        <taxon>Limnobaculum</taxon>
    </lineage>
</organism>
<dbReference type="PROSITE" id="PS51123">
    <property type="entry name" value="OMPA_2"/>
    <property type="match status" value="1"/>
</dbReference>
<dbReference type="Proteomes" id="UP001139171">
    <property type="component" value="Unassembled WGS sequence"/>
</dbReference>
<dbReference type="CDD" id="cd07185">
    <property type="entry name" value="OmpA_C-like"/>
    <property type="match status" value="1"/>
</dbReference>
<sequence length="257" mass="27804">MSVSRVSESLAQVVFYRSSGDAGVGVSNVYVDREFQGALKDGEFTVFCVEPGKHVIESYMDDAPGYSGKRTPGSLARLNGGKTYFIETSRVPSIGTPIAVTRAQAESKLFSYKNGTVINRASTVRACDYVEGTPLGNALFRFAGKKVSDIEVGGVEIVQKIANNINKLPAGSRINVVGHADPVGNSVFNRKLSLQRAETVKQILISYGVSPTILFTDGQGDSNLTVDCTDMPNNERNLCNRANRRVDIMIQIDNSVQ</sequence>
<dbReference type="Pfam" id="PF00691">
    <property type="entry name" value="OmpA"/>
    <property type="match status" value="1"/>
</dbReference>
<dbReference type="PANTHER" id="PTHR30329:SF21">
    <property type="entry name" value="LIPOPROTEIN YIAD-RELATED"/>
    <property type="match status" value="1"/>
</dbReference>
<evidence type="ECO:0000313" key="6">
    <source>
        <dbReference type="EMBL" id="MCD1125057.1"/>
    </source>
</evidence>
<evidence type="ECO:0000313" key="7">
    <source>
        <dbReference type="Proteomes" id="UP001139171"/>
    </source>
</evidence>
<reference evidence="6" key="1">
    <citation type="submission" date="2021-11" db="EMBL/GenBank/DDBJ databases">
        <title>Jinshanibacter sp. isolated from one year old Eriocheir sinensis.</title>
        <authorList>
            <person name="Li J.-Y."/>
            <person name="He W."/>
            <person name="Gao T.-H."/>
        </authorList>
    </citation>
    <scope>NUCLEOTIDE SEQUENCE</scope>
    <source>
        <strain evidence="6">LJY008</strain>
    </source>
</reference>
<gene>
    <name evidence="6" type="ORF">LPW36_03270</name>
</gene>
<evidence type="ECO:0000256" key="1">
    <source>
        <dbReference type="ARBA" id="ARBA00004442"/>
    </source>
</evidence>
<comment type="caution">
    <text evidence="6">The sequence shown here is derived from an EMBL/GenBank/DDBJ whole genome shotgun (WGS) entry which is preliminary data.</text>
</comment>
<evidence type="ECO:0000256" key="3">
    <source>
        <dbReference type="ARBA" id="ARBA00023237"/>
    </source>
</evidence>
<dbReference type="AlphaFoldDB" id="A0A9X1MUM9"/>
<dbReference type="PANTHER" id="PTHR30329">
    <property type="entry name" value="STATOR ELEMENT OF FLAGELLAR MOTOR COMPLEX"/>
    <property type="match status" value="1"/>
</dbReference>
<dbReference type="GO" id="GO:0009279">
    <property type="term" value="C:cell outer membrane"/>
    <property type="evidence" value="ECO:0007669"/>
    <property type="project" value="UniProtKB-SubCell"/>
</dbReference>
<keyword evidence="2 4" id="KW-0472">Membrane</keyword>
<dbReference type="RefSeq" id="WP_230608046.1">
    <property type="nucleotide sequence ID" value="NZ_JAJNAG010000004.1"/>
</dbReference>
<dbReference type="InterPro" id="IPR006664">
    <property type="entry name" value="OMP_bac"/>
</dbReference>
<dbReference type="InterPro" id="IPR006665">
    <property type="entry name" value="OmpA-like"/>
</dbReference>
<protein>
    <submittedName>
        <fullName evidence="6">OmpA family protein</fullName>
    </submittedName>
</protein>
<evidence type="ECO:0000256" key="4">
    <source>
        <dbReference type="PROSITE-ProRule" id="PRU00473"/>
    </source>
</evidence>
<name>A0A9X1MUM9_9GAMM</name>
<dbReference type="Gene3D" id="3.30.1330.60">
    <property type="entry name" value="OmpA-like domain"/>
    <property type="match status" value="1"/>
</dbReference>